<evidence type="ECO:0008006" key="3">
    <source>
        <dbReference type="Google" id="ProtNLM"/>
    </source>
</evidence>
<gene>
    <name evidence="1" type="ORF">UU29_C0017G0010</name>
</gene>
<dbReference type="Proteomes" id="UP000034601">
    <property type="component" value="Unassembled WGS sequence"/>
</dbReference>
<sequence length="129" mass="13827">MKRGFAALSTVLILASVVVSIALTVSLLSIGEAQSGLALFKGEDNLSLVEGCVEDVMLKVRADQNYNANGATITRPEGTCLISVNSGLGGPVNWDLTVTSQSLDYQRQVRIIFTRNPTGITLNSWKEIN</sequence>
<organism evidence="1 2">
    <name type="scientific">Candidatus Daviesbacteria bacterium GW2011_GWA2_40_9</name>
    <dbReference type="NCBI Taxonomy" id="1618424"/>
    <lineage>
        <taxon>Bacteria</taxon>
        <taxon>Candidatus Daviesiibacteriota</taxon>
    </lineage>
</organism>
<protein>
    <recommendedName>
        <fullName evidence="3">Type 4 fimbrial biogenesis protein PilX N-terminal domain-containing protein</fullName>
    </recommendedName>
</protein>
<name>A0A0G0TZ62_9BACT</name>
<evidence type="ECO:0000313" key="2">
    <source>
        <dbReference type="Proteomes" id="UP000034601"/>
    </source>
</evidence>
<dbReference type="AlphaFoldDB" id="A0A0G0TZ62"/>
<proteinExistence type="predicted"/>
<reference evidence="1 2" key="1">
    <citation type="journal article" date="2015" name="Nature">
        <title>rRNA introns, odd ribosomes, and small enigmatic genomes across a large radiation of phyla.</title>
        <authorList>
            <person name="Brown C.T."/>
            <person name="Hug L.A."/>
            <person name="Thomas B.C."/>
            <person name="Sharon I."/>
            <person name="Castelle C.J."/>
            <person name="Singh A."/>
            <person name="Wilkins M.J."/>
            <person name="Williams K.H."/>
            <person name="Banfield J.F."/>
        </authorList>
    </citation>
    <scope>NUCLEOTIDE SEQUENCE [LARGE SCALE GENOMIC DNA]</scope>
</reference>
<accession>A0A0G0TZ62</accession>
<evidence type="ECO:0000313" key="1">
    <source>
        <dbReference type="EMBL" id="KKR82174.1"/>
    </source>
</evidence>
<dbReference type="EMBL" id="LCAB01000017">
    <property type="protein sequence ID" value="KKR82174.1"/>
    <property type="molecule type" value="Genomic_DNA"/>
</dbReference>
<comment type="caution">
    <text evidence="1">The sequence shown here is derived from an EMBL/GenBank/DDBJ whole genome shotgun (WGS) entry which is preliminary data.</text>
</comment>